<dbReference type="InterPro" id="IPR036412">
    <property type="entry name" value="HAD-like_sf"/>
</dbReference>
<evidence type="ECO:0000256" key="1">
    <source>
        <dbReference type="ARBA" id="ARBA00004496"/>
    </source>
</evidence>
<evidence type="ECO:0000256" key="8">
    <source>
        <dbReference type="PIRSR" id="PIRSR004682-1"/>
    </source>
</evidence>
<evidence type="ECO:0000256" key="5">
    <source>
        <dbReference type="ARBA" id="ARBA00023277"/>
    </source>
</evidence>
<dbReference type="InterPro" id="IPR006549">
    <property type="entry name" value="HAD-SF_hydro_IIIA"/>
</dbReference>
<evidence type="ECO:0000256" key="4">
    <source>
        <dbReference type="ARBA" id="ARBA00022801"/>
    </source>
</evidence>
<evidence type="ECO:0000256" key="9">
    <source>
        <dbReference type="PIRSR" id="PIRSR004682-3"/>
    </source>
</evidence>
<feature type="binding site" evidence="10">
    <location>
        <position position="95"/>
    </location>
    <ligand>
        <name>Zn(2+)</name>
        <dbReference type="ChEBI" id="CHEBI:29105"/>
    </ligand>
</feature>
<dbReference type="PIRSF" id="PIRSF004682">
    <property type="entry name" value="GmhB"/>
    <property type="match status" value="1"/>
</dbReference>
<feature type="binding site" evidence="10">
    <location>
        <position position="8"/>
    </location>
    <ligand>
        <name>Mg(2+)</name>
        <dbReference type="ChEBI" id="CHEBI:18420"/>
    </ligand>
</feature>
<evidence type="ECO:0000256" key="7">
    <source>
        <dbReference type="PIRNR" id="PIRNR004682"/>
    </source>
</evidence>
<name>A0A6I6UVK7_9BACI</name>
<dbReference type="CDD" id="cd07503">
    <property type="entry name" value="HAD_HisB-N"/>
    <property type="match status" value="1"/>
</dbReference>
<gene>
    <name evidence="11" type="ORF">FHE72_12570</name>
</gene>
<comment type="subcellular location">
    <subcellularLocation>
        <location evidence="1 7">Cytoplasm</location>
    </subcellularLocation>
</comment>
<feature type="active site" description="Proton donor" evidence="8">
    <location>
        <position position="10"/>
    </location>
</feature>
<dbReference type="PANTHER" id="PTHR42891:SF1">
    <property type="entry name" value="D-GLYCERO-BETA-D-MANNO-HEPTOSE-1,7-BISPHOSPHATE 7-PHOSPHATASE"/>
    <property type="match status" value="1"/>
</dbReference>
<dbReference type="GO" id="GO:0005975">
    <property type="term" value="P:carbohydrate metabolic process"/>
    <property type="evidence" value="ECO:0007669"/>
    <property type="project" value="InterPro"/>
</dbReference>
<dbReference type="NCBIfam" id="TIGR01656">
    <property type="entry name" value="Histidinol-ppas"/>
    <property type="match status" value="1"/>
</dbReference>
<feature type="binding site" evidence="10">
    <location>
        <position position="10"/>
    </location>
    <ligand>
        <name>Mg(2+)</name>
        <dbReference type="ChEBI" id="CHEBI:18420"/>
    </ligand>
</feature>
<dbReference type="Proteomes" id="UP000465062">
    <property type="component" value="Chromosome"/>
</dbReference>
<dbReference type="EMBL" id="CP047394">
    <property type="protein sequence ID" value="QHE63781.1"/>
    <property type="molecule type" value="Genomic_DNA"/>
</dbReference>
<evidence type="ECO:0000256" key="6">
    <source>
        <dbReference type="ARBA" id="ARBA00031828"/>
    </source>
</evidence>
<dbReference type="KEGG" id="bvq:FHE72_12570"/>
<dbReference type="Gene3D" id="3.40.50.1000">
    <property type="entry name" value="HAD superfamily/HAD-like"/>
    <property type="match status" value="1"/>
</dbReference>
<accession>A0A6I6UVK7</accession>
<feature type="site" description="Stabilizes the phosphoryl group" evidence="9">
    <location>
        <position position="105"/>
    </location>
</feature>
<dbReference type="EC" id="3.1.3.-" evidence="7"/>
<feature type="site" description="Stabilizes the phosphoryl group" evidence="9">
    <location>
        <position position="54"/>
    </location>
</feature>
<evidence type="ECO:0000313" key="11">
    <source>
        <dbReference type="EMBL" id="QHE63781.1"/>
    </source>
</evidence>
<comment type="cofactor">
    <cofactor evidence="10">
        <name>Zn(2+)</name>
        <dbReference type="ChEBI" id="CHEBI:29105"/>
    </cofactor>
</comment>
<keyword evidence="5 7" id="KW-0119">Carbohydrate metabolism</keyword>
<dbReference type="GO" id="GO:0016791">
    <property type="term" value="F:phosphatase activity"/>
    <property type="evidence" value="ECO:0007669"/>
    <property type="project" value="InterPro"/>
</dbReference>
<keyword evidence="10" id="KW-0862">Zinc</keyword>
<feature type="binding site" evidence="10">
    <location>
        <position position="101"/>
    </location>
    <ligand>
        <name>Zn(2+)</name>
        <dbReference type="ChEBI" id="CHEBI:29105"/>
    </ligand>
</feature>
<dbReference type="InterPro" id="IPR023214">
    <property type="entry name" value="HAD_sf"/>
</dbReference>
<dbReference type="Pfam" id="PF13242">
    <property type="entry name" value="Hydrolase_like"/>
    <property type="match status" value="1"/>
</dbReference>
<reference evidence="11 12" key="1">
    <citation type="submission" date="2019-06" db="EMBL/GenBank/DDBJ databases">
        <title>An operon consisting of a P-type ATPase gene and a transcriptional regular gene given the different cadmium resistance in Bacillus vietamensis 151-6 and Bacillus marisflavi 151-25.</title>
        <authorList>
            <person name="Yu X."/>
        </authorList>
    </citation>
    <scope>NUCLEOTIDE SEQUENCE [LARGE SCALE GENOMIC DNA]</scope>
    <source>
        <strain evidence="11 12">151-6</strain>
    </source>
</reference>
<feature type="binding site" evidence="10">
    <location>
        <position position="103"/>
    </location>
    <ligand>
        <name>Zn(2+)</name>
        <dbReference type="ChEBI" id="CHEBI:29105"/>
    </ligand>
</feature>
<evidence type="ECO:0000256" key="2">
    <source>
        <dbReference type="ARBA" id="ARBA00022490"/>
    </source>
</evidence>
<feature type="site" description="Contributes to substrate recognition" evidence="9">
    <location>
        <position position="104"/>
    </location>
</feature>
<dbReference type="NCBIfam" id="TIGR01662">
    <property type="entry name" value="HAD-SF-IIIA"/>
    <property type="match status" value="1"/>
</dbReference>
<keyword evidence="4 7" id="KW-0378">Hydrolase</keyword>
<keyword evidence="10" id="KW-0460">Magnesium</keyword>
<sequence length="179" mass="19715">MNKAVFLDRDGVINEVKTNRVRFVNRPDQFYFLKGAPEAIKALSQSGFLLFVVTNQGGVGLGYLSHDELESIHDYMVHEIKQAGGFIQEVSCCTHKPHAGCSCRKPEPGMLLELAEKYRIDLAGSFMIGDRDVDIEAGNKAGCTTILLNGNSSPSYNADYIFPDLLSASTFILNTKDSF</sequence>
<dbReference type="InterPro" id="IPR006543">
    <property type="entry name" value="Histidinol-phos"/>
</dbReference>
<dbReference type="SUPFAM" id="SSF56784">
    <property type="entry name" value="HAD-like"/>
    <property type="match status" value="1"/>
</dbReference>
<dbReference type="GO" id="GO:0005737">
    <property type="term" value="C:cytoplasm"/>
    <property type="evidence" value="ECO:0007669"/>
    <property type="project" value="UniProtKB-SubCell"/>
</dbReference>
<evidence type="ECO:0000256" key="10">
    <source>
        <dbReference type="PIRSR" id="PIRSR004682-4"/>
    </source>
</evidence>
<feature type="binding site" evidence="10">
    <location>
        <position position="93"/>
    </location>
    <ligand>
        <name>Zn(2+)</name>
        <dbReference type="ChEBI" id="CHEBI:29105"/>
    </ligand>
</feature>
<comment type="cofactor">
    <cofactor evidence="10">
        <name>Mg(2+)</name>
        <dbReference type="ChEBI" id="CHEBI:18420"/>
    </cofactor>
</comment>
<dbReference type="AlphaFoldDB" id="A0A6I6UVK7"/>
<organism evidence="11 12">
    <name type="scientific">Rossellomorea vietnamensis</name>
    <dbReference type="NCBI Taxonomy" id="218284"/>
    <lineage>
        <taxon>Bacteria</taxon>
        <taxon>Bacillati</taxon>
        <taxon>Bacillota</taxon>
        <taxon>Bacilli</taxon>
        <taxon>Bacillales</taxon>
        <taxon>Bacillaceae</taxon>
        <taxon>Rossellomorea</taxon>
    </lineage>
</organism>
<evidence type="ECO:0000313" key="12">
    <source>
        <dbReference type="Proteomes" id="UP000465062"/>
    </source>
</evidence>
<dbReference type="GO" id="GO:0046872">
    <property type="term" value="F:metal ion binding"/>
    <property type="evidence" value="ECO:0007669"/>
    <property type="project" value="UniProtKB-KW"/>
</dbReference>
<keyword evidence="2 7" id="KW-0963">Cytoplasm</keyword>
<keyword evidence="3 10" id="KW-0479">Metal-binding</keyword>
<dbReference type="PANTHER" id="PTHR42891">
    <property type="entry name" value="D-GLYCERO-BETA-D-MANNO-HEPTOSE-1,7-BISPHOSPHATE 7-PHOSPHATASE"/>
    <property type="match status" value="1"/>
</dbReference>
<protein>
    <recommendedName>
        <fullName evidence="6 7">D,D-heptose 1,7-bisphosphate phosphatase</fullName>
        <ecNumber evidence="7">3.1.3.-</ecNumber>
    </recommendedName>
</protein>
<dbReference type="RefSeq" id="WP_061809880.1">
    <property type="nucleotide sequence ID" value="NZ_CP047394.1"/>
</dbReference>
<feature type="binding site" evidence="10">
    <location>
        <position position="130"/>
    </location>
    <ligand>
        <name>Mg(2+)</name>
        <dbReference type="ChEBI" id="CHEBI:18420"/>
    </ligand>
</feature>
<proteinExistence type="inferred from homology"/>
<dbReference type="InterPro" id="IPR004446">
    <property type="entry name" value="Heptose_bisP_phosphatase"/>
</dbReference>
<evidence type="ECO:0000256" key="3">
    <source>
        <dbReference type="ARBA" id="ARBA00022723"/>
    </source>
</evidence>
<comment type="similarity">
    <text evidence="7">Belongs to the gmhB family.</text>
</comment>
<feature type="active site" description="Nucleophile" evidence="8">
    <location>
        <position position="8"/>
    </location>
</feature>